<evidence type="ECO:0000256" key="2">
    <source>
        <dbReference type="ARBA" id="ARBA00002631"/>
    </source>
</evidence>
<dbReference type="SUPFAM" id="SSF52141">
    <property type="entry name" value="Uracil-DNA glycosylase-like"/>
    <property type="match status" value="1"/>
</dbReference>
<dbReference type="FunFam" id="3.40.470.10:FF:000001">
    <property type="entry name" value="Uracil-DNA glycosylase"/>
    <property type="match status" value="1"/>
</dbReference>
<evidence type="ECO:0000256" key="11">
    <source>
        <dbReference type="RuleBase" id="RU003780"/>
    </source>
</evidence>
<dbReference type="NCBIfam" id="TIGR00628">
    <property type="entry name" value="ung"/>
    <property type="match status" value="1"/>
</dbReference>
<organism evidence="13">
    <name type="scientific">Candidatus Steffania adelgidicola str. Klausen-Leopoldsdorf</name>
    <dbReference type="NCBI Taxonomy" id="994478"/>
    <lineage>
        <taxon>Bacteria</taxon>
        <taxon>Pseudomonadati</taxon>
        <taxon>Pseudomonadota</taxon>
        <taxon>Gammaproteobacteria</taxon>
        <taxon>Candidatus Steffania</taxon>
    </lineage>
</organism>
<feature type="active site" description="Proton acceptor" evidence="9 10">
    <location>
        <position position="64"/>
    </location>
</feature>
<dbReference type="NCBIfam" id="NF003592">
    <property type="entry name" value="PRK05254.1-5"/>
    <property type="match status" value="1"/>
</dbReference>
<dbReference type="AlphaFoldDB" id="G3ADP4"/>
<comment type="catalytic activity">
    <reaction evidence="1 9 11">
        <text>Hydrolyzes single-stranded DNA or mismatched double-stranded DNA and polynucleotides, releasing free uracil.</text>
        <dbReference type="EC" id="3.2.2.27"/>
    </reaction>
</comment>
<dbReference type="InterPro" id="IPR002043">
    <property type="entry name" value="UDG_fam1"/>
</dbReference>
<protein>
    <recommendedName>
        <fullName evidence="5 9">Uracil-DNA glycosylase</fullName>
        <shortName evidence="9">UDG</shortName>
        <ecNumber evidence="4 9">3.2.2.27</ecNumber>
    </recommendedName>
</protein>
<evidence type="ECO:0000259" key="12">
    <source>
        <dbReference type="SMART" id="SM00986"/>
    </source>
</evidence>
<evidence type="ECO:0000256" key="7">
    <source>
        <dbReference type="ARBA" id="ARBA00022801"/>
    </source>
</evidence>
<dbReference type="NCBIfam" id="NF003588">
    <property type="entry name" value="PRK05254.1-1"/>
    <property type="match status" value="1"/>
</dbReference>
<dbReference type="PROSITE" id="PS00130">
    <property type="entry name" value="U_DNA_GLYCOSYLASE"/>
    <property type="match status" value="1"/>
</dbReference>
<comment type="function">
    <text evidence="2 9 11">Excises uracil residues from the DNA which can arise as a result of misincorporation of dUMP residues by DNA polymerase or due to deamination of cytosine.</text>
</comment>
<accession>G3ADP4</accession>
<dbReference type="EC" id="3.2.2.27" evidence="4 9"/>
<dbReference type="Gene3D" id="3.40.470.10">
    <property type="entry name" value="Uracil-DNA glycosylase-like domain"/>
    <property type="match status" value="1"/>
</dbReference>
<dbReference type="PANTHER" id="PTHR11264">
    <property type="entry name" value="URACIL-DNA GLYCOSYLASE"/>
    <property type="match status" value="1"/>
</dbReference>
<evidence type="ECO:0000256" key="5">
    <source>
        <dbReference type="ARBA" id="ARBA00018429"/>
    </source>
</evidence>
<dbReference type="NCBIfam" id="NF003589">
    <property type="entry name" value="PRK05254.1-2"/>
    <property type="match status" value="1"/>
</dbReference>
<evidence type="ECO:0000256" key="8">
    <source>
        <dbReference type="ARBA" id="ARBA00023204"/>
    </source>
</evidence>
<reference evidence="13" key="1">
    <citation type="journal article" date="2012" name="ISME J.">
        <title>Bacteriocyte-associated gammaproteobacterial symbionts of the Adelges nordmannianae/piceae complex (Hemiptera: Adelgidae).</title>
        <authorList>
            <person name="Toenshoff E.R."/>
            <person name="Penz T."/>
            <person name="Narzt T."/>
            <person name="Collingro A."/>
            <person name="Schmitz-Esser S."/>
            <person name="Pfeiffer S."/>
            <person name="Klepal W."/>
            <person name="Wagner M."/>
            <person name="Weinmaier T."/>
            <person name="Rattei T."/>
            <person name="Horn M."/>
        </authorList>
    </citation>
    <scope>NUCLEOTIDE SEQUENCE</scope>
    <source>
        <strain evidence="13">Klausen-Leopoldsdorf</strain>
    </source>
</reference>
<dbReference type="EMBL" id="FR872579">
    <property type="protein sequence ID" value="CCB84903.1"/>
    <property type="molecule type" value="Genomic_DNA"/>
</dbReference>
<keyword evidence="9" id="KW-0963">Cytoplasm</keyword>
<sequence length="223" mass="25394">MTHKLTWQDTLSQEKTLPYFQNTLDFIAKERTAGITIYPPDKDVFNAFRFTELNAVKVVILGQDPYHGPSQAHGLAFSVNLSVPIPPSLLNIYRELARDISGFLIPKHGCLQQWTQQGVFLLNTVLTVEAGKAHSHGNLGWKIFTDKVIEILNIHREGIIFLLWGAEAQKKAGLIDLRRHHILKTAHPSPLSAHRGFFNCHHFSRTNTLLKQHNQQPIDWRVT</sequence>
<proteinExistence type="inferred from homology"/>
<evidence type="ECO:0000256" key="10">
    <source>
        <dbReference type="PROSITE-ProRule" id="PRU10072"/>
    </source>
</evidence>
<keyword evidence="8 9" id="KW-0234">DNA repair</keyword>
<dbReference type="CDD" id="cd10027">
    <property type="entry name" value="UDG-F1-like"/>
    <property type="match status" value="1"/>
</dbReference>
<dbReference type="NCBIfam" id="NF003591">
    <property type="entry name" value="PRK05254.1-4"/>
    <property type="match status" value="1"/>
</dbReference>
<evidence type="ECO:0000256" key="3">
    <source>
        <dbReference type="ARBA" id="ARBA00008184"/>
    </source>
</evidence>
<dbReference type="InterPro" id="IPR018085">
    <property type="entry name" value="Ura-DNA_Glyclase_AS"/>
</dbReference>
<feature type="domain" description="Uracil-DNA glycosylase-like" evidence="12">
    <location>
        <begin position="49"/>
        <end position="210"/>
    </location>
</feature>
<name>G3ADP4_9GAMM</name>
<evidence type="ECO:0000256" key="4">
    <source>
        <dbReference type="ARBA" id="ARBA00012030"/>
    </source>
</evidence>
<evidence type="ECO:0000256" key="6">
    <source>
        <dbReference type="ARBA" id="ARBA00022763"/>
    </source>
</evidence>
<dbReference type="Pfam" id="PF03167">
    <property type="entry name" value="UDG"/>
    <property type="match status" value="1"/>
</dbReference>
<dbReference type="SMART" id="SM00986">
    <property type="entry name" value="UDG"/>
    <property type="match status" value="1"/>
</dbReference>
<dbReference type="PANTHER" id="PTHR11264:SF0">
    <property type="entry name" value="URACIL-DNA GLYCOSYLASE"/>
    <property type="match status" value="1"/>
</dbReference>
<dbReference type="SMART" id="SM00987">
    <property type="entry name" value="UreE_C"/>
    <property type="match status" value="1"/>
</dbReference>
<comment type="similarity">
    <text evidence="3 9 11">Belongs to the uracil-DNA glycosylase (UDG) superfamily. UNG family.</text>
</comment>
<gene>
    <name evidence="9" type="primary">ung</name>
    <name evidence="13" type="ORF">STA_A00020</name>
</gene>
<dbReference type="GO" id="GO:0004844">
    <property type="term" value="F:uracil DNA N-glycosylase activity"/>
    <property type="evidence" value="ECO:0007669"/>
    <property type="project" value="UniProtKB-UniRule"/>
</dbReference>
<dbReference type="InterPro" id="IPR005122">
    <property type="entry name" value="Uracil-DNA_glycosylase-like"/>
</dbReference>
<evidence type="ECO:0000313" key="13">
    <source>
        <dbReference type="EMBL" id="CCB84903.1"/>
    </source>
</evidence>
<evidence type="ECO:0000256" key="1">
    <source>
        <dbReference type="ARBA" id="ARBA00001400"/>
    </source>
</evidence>
<keyword evidence="6 9" id="KW-0227">DNA damage</keyword>
<dbReference type="GO" id="GO:0005737">
    <property type="term" value="C:cytoplasm"/>
    <property type="evidence" value="ECO:0007669"/>
    <property type="project" value="UniProtKB-SubCell"/>
</dbReference>
<dbReference type="GO" id="GO:0097510">
    <property type="term" value="P:base-excision repair, AP site formation via deaminated base removal"/>
    <property type="evidence" value="ECO:0007669"/>
    <property type="project" value="TreeGrafter"/>
</dbReference>
<comment type="subcellular location">
    <subcellularLocation>
        <location evidence="9">Cytoplasm</location>
    </subcellularLocation>
</comment>
<keyword evidence="7 9" id="KW-0378">Hydrolase</keyword>
<dbReference type="HAMAP" id="MF_00148">
    <property type="entry name" value="UDG"/>
    <property type="match status" value="1"/>
</dbReference>
<evidence type="ECO:0000256" key="9">
    <source>
        <dbReference type="HAMAP-Rule" id="MF_00148"/>
    </source>
</evidence>
<dbReference type="InterPro" id="IPR036895">
    <property type="entry name" value="Uracil-DNA_glycosylase-like_sf"/>
</dbReference>